<dbReference type="InterPro" id="IPR019734">
    <property type="entry name" value="TPR_rpt"/>
</dbReference>
<feature type="repeat" description="TPR" evidence="1">
    <location>
        <begin position="317"/>
        <end position="350"/>
    </location>
</feature>
<accession>A0A8H3HBX2</accession>
<organism evidence="4 5">
    <name type="scientific">Rhizoctonia solani</name>
    <dbReference type="NCBI Taxonomy" id="456999"/>
    <lineage>
        <taxon>Eukaryota</taxon>
        <taxon>Fungi</taxon>
        <taxon>Dikarya</taxon>
        <taxon>Basidiomycota</taxon>
        <taxon>Agaricomycotina</taxon>
        <taxon>Agaricomycetes</taxon>
        <taxon>Cantharellales</taxon>
        <taxon>Ceratobasidiaceae</taxon>
        <taxon>Rhizoctonia</taxon>
    </lineage>
</organism>
<dbReference type="EMBL" id="CAJMXA010003542">
    <property type="protein sequence ID" value="CAE6501928.1"/>
    <property type="molecule type" value="Genomic_DNA"/>
</dbReference>
<proteinExistence type="predicted"/>
<feature type="domain" description="CHAT" evidence="3">
    <location>
        <begin position="695"/>
        <end position="975"/>
    </location>
</feature>
<evidence type="ECO:0000259" key="3">
    <source>
        <dbReference type="Pfam" id="PF12770"/>
    </source>
</evidence>
<protein>
    <recommendedName>
        <fullName evidence="3">CHAT domain-containing protein</fullName>
    </recommendedName>
</protein>
<name>A0A8H3HBX2_9AGAM</name>
<feature type="coiled-coil region" evidence="2">
    <location>
        <begin position="1"/>
        <end position="35"/>
    </location>
</feature>
<evidence type="ECO:0000313" key="4">
    <source>
        <dbReference type="EMBL" id="CAE6501928.1"/>
    </source>
</evidence>
<dbReference type="Gene3D" id="1.25.40.10">
    <property type="entry name" value="Tetratricopeptide repeat domain"/>
    <property type="match status" value="1"/>
</dbReference>
<dbReference type="InterPro" id="IPR024983">
    <property type="entry name" value="CHAT_dom"/>
</dbReference>
<dbReference type="SMART" id="SM00028">
    <property type="entry name" value="TPR"/>
    <property type="match status" value="3"/>
</dbReference>
<gene>
    <name evidence="4" type="ORF">RDB_LOCUS113759</name>
</gene>
<sequence length="975" mass="108740">MSEEDSANLKMQRQLKQAESEIEQISRTLSQTLDDDPNMPLLLARLGEWHGKRFDLRGELEDIAKAIESMSTALRMTPDSDPSLPGLLDMLRIFHGNRYMRLNSQEDSDKELEYASRAILLTPDGHSELSLRLGNLGKALINRHQQLGDLGDLKRAIEHTSRAVSLISSEHPHFSRLLHALGVCHSDRFLRLGDLEDIEKAIEVQSQAVALTPNDHPNLPDRLGSLATSHKYRLNRLGELVDLDKAIECDSRALTLTPDGHPDLPSRLGNLGASHFKRYEHLGKPGDLDKAIEHQSRAVALIPEDHPDFPKQLGNLAASHSNRSRLLEKLDDLEKAIEYETRLLDLTPDDHPDKPDWFYNLGVSHAYRFELLVMQHDLQKVIEYMSSALRLTPEGHPSLPDKHFSLAGYRFLKYHLAGDPSDLQHSLGSFRIASSTGSPRNKFKYASLWAGLASENSSLNSIEAYQATINLLPQFIWLGATTDQRYRDLEQVQNVAICAAAAAIIASNYKLALEWLEHGRCVVWNQNLMLRSPLDQLHASHPTLATRLQTVANQLHHAGSESREVQARSSGPVTPEQVAQQHRRLAKEYDELISQARTLPGFEDFLQPIIASDLVKAARNGPIVVINCHKDCCDALVVMPGRDTIDHIPLPKFTGETAQHTRSEMEKSVRNSRLRERGDNRRPVLEEIFNLETVLAVLWDDVVKPILDFLGYTINDSKDNLPHITWCPTGALSFLPLHAAGDYNRPRSRAFDYVISSYTPTLTALRTSSSSAMSCNTRVLAIGQPKTPGHSPLPGTVTELAYLKSHTLAKVEYTQLLDDQATVVGVLNAMEQHDWVHLACHAHQNVQDPTKSGFFLHDDTLDLASINRRLFKGKGLAYLSACQTATGDEKLPDEAVHLASGLLMAGYSSVIATMWSVVDDDAPFVADKVYGQLMKDGKLGNGETGRALHSAVAELRERVGEEKFERWVPYIHIGS</sequence>
<comment type="caution">
    <text evidence="4">The sequence shown here is derived from an EMBL/GenBank/DDBJ whole genome shotgun (WGS) entry which is preliminary data.</text>
</comment>
<keyword evidence="1" id="KW-0802">TPR repeat</keyword>
<evidence type="ECO:0000313" key="5">
    <source>
        <dbReference type="Proteomes" id="UP000663853"/>
    </source>
</evidence>
<dbReference type="SUPFAM" id="SSF48452">
    <property type="entry name" value="TPR-like"/>
    <property type="match status" value="2"/>
</dbReference>
<reference evidence="4" key="1">
    <citation type="submission" date="2021-01" db="EMBL/GenBank/DDBJ databases">
        <authorList>
            <person name="Kaushik A."/>
        </authorList>
    </citation>
    <scope>NUCLEOTIDE SEQUENCE</scope>
    <source>
        <strain evidence="4">AG6-10EEA</strain>
    </source>
</reference>
<dbReference type="Pfam" id="PF12770">
    <property type="entry name" value="CHAT"/>
    <property type="match status" value="1"/>
</dbReference>
<dbReference type="Proteomes" id="UP000663853">
    <property type="component" value="Unassembled WGS sequence"/>
</dbReference>
<dbReference type="InterPro" id="IPR011990">
    <property type="entry name" value="TPR-like_helical_dom_sf"/>
</dbReference>
<dbReference type="AlphaFoldDB" id="A0A8H3HBX2"/>
<dbReference type="PANTHER" id="PTHR19959:SF119">
    <property type="entry name" value="FUNGAL LIPASE-LIKE DOMAIN-CONTAINING PROTEIN"/>
    <property type="match status" value="1"/>
</dbReference>
<evidence type="ECO:0000256" key="2">
    <source>
        <dbReference type="SAM" id="Coils"/>
    </source>
</evidence>
<dbReference type="PANTHER" id="PTHR19959">
    <property type="entry name" value="KINESIN LIGHT CHAIN"/>
    <property type="match status" value="1"/>
</dbReference>
<keyword evidence="2" id="KW-0175">Coiled coil</keyword>
<dbReference type="PROSITE" id="PS50005">
    <property type="entry name" value="TPR"/>
    <property type="match status" value="1"/>
</dbReference>
<evidence type="ECO:0000256" key="1">
    <source>
        <dbReference type="PROSITE-ProRule" id="PRU00339"/>
    </source>
</evidence>